<protein>
    <submittedName>
        <fullName evidence="1">Uncharacterized protein</fullName>
    </submittedName>
</protein>
<dbReference type="EMBL" id="UPXP01000019">
    <property type="protein sequence ID" value="VBB40004.1"/>
    <property type="molecule type" value="Genomic_DNA"/>
</dbReference>
<dbReference type="AlphaFoldDB" id="A0A652ZW36"/>
<evidence type="ECO:0000313" key="1">
    <source>
        <dbReference type="EMBL" id="VBB40004.1"/>
    </source>
</evidence>
<organism evidence="1">
    <name type="scientific">uncultured Spirochaetota bacterium</name>
    <dbReference type="NCBI Taxonomy" id="460511"/>
    <lineage>
        <taxon>Bacteria</taxon>
        <taxon>Pseudomonadati</taxon>
        <taxon>Spirochaetota</taxon>
        <taxon>environmental samples</taxon>
    </lineage>
</organism>
<proteinExistence type="predicted"/>
<reference evidence="1" key="1">
    <citation type="submission" date="2018-07" db="EMBL/GenBank/DDBJ databases">
        <authorList>
            <consortium name="Genoscope - CEA"/>
            <person name="William W."/>
        </authorList>
    </citation>
    <scope>NUCLEOTIDE SEQUENCE</scope>
    <source>
        <strain evidence="1">IK1</strain>
    </source>
</reference>
<gene>
    <name evidence="1" type="ORF">TRIP_E260003</name>
</gene>
<name>A0A652ZW36_9SPIR</name>
<accession>A0A652ZW36</accession>
<sequence>MLETGFPFRVGAGVAEVVVTVHKTRSGPVVRQHGTGERLRLQTGIDTGLVQGQGIEGGEHTDVRQNRGVVLPMAVAIGRNIDHQGNMKIRAPVHHGLGVLRHAPVEHLDGRVLPEHDGVVVAGAQAATAAHAVIGIHPHFFSRQVELQGVVGALPQASAAAPAKRFLYVGLAARVLLGLARPGTAAHADILYGPAEARHLVPLKMREAYEYIRVHDRPADPGFLHVFAPGHGNRDIVGTPEAVADDYRTARRKRAEAILPGAFQVLQGVLALTRIHGIAVGQKGKAAQVLDRIGDGLGVVGPQITDVAQFSEVHFYGDEFPLEIDPIDARGLDQFFQFGGEPVPEGYGAEIRKVNFRFLHFESPDDPLV</sequence>